<organism evidence="3 4">
    <name type="scientific">Ornithinimicrobium ciconiae</name>
    <dbReference type="NCBI Taxonomy" id="2594265"/>
    <lineage>
        <taxon>Bacteria</taxon>
        <taxon>Bacillati</taxon>
        <taxon>Actinomycetota</taxon>
        <taxon>Actinomycetes</taxon>
        <taxon>Micrococcales</taxon>
        <taxon>Ornithinimicrobiaceae</taxon>
        <taxon>Ornithinimicrobium</taxon>
    </lineage>
</organism>
<dbReference type="RefSeq" id="WP_143783828.1">
    <property type="nucleotide sequence ID" value="NZ_CP041616.1"/>
</dbReference>
<evidence type="ECO:0000256" key="1">
    <source>
        <dbReference type="SAM" id="MobiDB-lite"/>
    </source>
</evidence>
<evidence type="ECO:0000313" key="3">
    <source>
        <dbReference type="EMBL" id="QDO89151.1"/>
    </source>
</evidence>
<name>A0A516GCA0_9MICO</name>
<dbReference type="EMBL" id="CP041616">
    <property type="protein sequence ID" value="QDO89151.1"/>
    <property type="molecule type" value="Genomic_DNA"/>
</dbReference>
<keyword evidence="4" id="KW-1185">Reference proteome</keyword>
<dbReference type="PROSITE" id="PS51257">
    <property type="entry name" value="PROKAR_LIPOPROTEIN"/>
    <property type="match status" value="1"/>
</dbReference>
<sequence>MSGMRVRAGVLLLVLAAVTACSDTPVGPEDSTSGPPGQDAPTTEAANPPGQDQSLPEVTRQDMLQIWWDERGLEGPPEQVDLIREVSDTEYMPVQAECLTAVGFPPEVSGDSYTWEVPAAQSEAFTLADYRCAAQYPRLLAYSQPYTDEQMTLIYNWVAEETIPCYAEQGHHVSGMPTLESFLEHYRTTQTWWLPKDGMDPITFEEQEALELVCPRLPPQEVLYGE</sequence>
<feature type="chain" id="PRO_5022106685" description="DUF2599 domain-containing protein" evidence="2">
    <location>
        <begin position="23"/>
        <end position="226"/>
    </location>
</feature>
<dbReference type="Proteomes" id="UP000315395">
    <property type="component" value="Chromosome"/>
</dbReference>
<reference evidence="3 4" key="1">
    <citation type="submission" date="2019-07" db="EMBL/GenBank/DDBJ databases">
        <title>complete genome sequencing of Ornithinimicrobium sp. H23M54.</title>
        <authorList>
            <person name="Bae J.-W."/>
            <person name="Lee S.-Y."/>
        </authorList>
    </citation>
    <scope>NUCLEOTIDE SEQUENCE [LARGE SCALE GENOMIC DNA]</scope>
    <source>
        <strain evidence="3 4">H23M54</strain>
    </source>
</reference>
<feature type="compositionally biased region" description="Polar residues" evidence="1">
    <location>
        <begin position="30"/>
        <end position="56"/>
    </location>
</feature>
<feature type="signal peptide" evidence="2">
    <location>
        <begin position="1"/>
        <end position="22"/>
    </location>
</feature>
<dbReference type="OrthoDB" id="3726412at2"/>
<keyword evidence="2" id="KW-0732">Signal</keyword>
<gene>
    <name evidence="3" type="ORF">FNH13_13115</name>
</gene>
<evidence type="ECO:0000256" key="2">
    <source>
        <dbReference type="SAM" id="SignalP"/>
    </source>
</evidence>
<dbReference type="AlphaFoldDB" id="A0A516GCA0"/>
<dbReference type="KEGG" id="orz:FNH13_13115"/>
<feature type="region of interest" description="Disordered" evidence="1">
    <location>
        <begin position="22"/>
        <end position="56"/>
    </location>
</feature>
<evidence type="ECO:0008006" key="5">
    <source>
        <dbReference type="Google" id="ProtNLM"/>
    </source>
</evidence>
<evidence type="ECO:0000313" key="4">
    <source>
        <dbReference type="Proteomes" id="UP000315395"/>
    </source>
</evidence>
<proteinExistence type="predicted"/>
<protein>
    <recommendedName>
        <fullName evidence="5">DUF2599 domain-containing protein</fullName>
    </recommendedName>
</protein>
<accession>A0A516GCA0</accession>